<gene>
    <name evidence="2" type="ORF">IAC96_05720</name>
</gene>
<dbReference type="SUPFAM" id="SSF109755">
    <property type="entry name" value="PhoU-like"/>
    <property type="match status" value="1"/>
</dbReference>
<name>A0A9D1EDM0_9FIRM</name>
<dbReference type="Proteomes" id="UP000824201">
    <property type="component" value="Unassembled WGS sequence"/>
</dbReference>
<comment type="caution">
    <text evidence="2">The sequence shown here is derived from an EMBL/GenBank/DDBJ whole genome shotgun (WGS) entry which is preliminary data.</text>
</comment>
<organism evidence="2 3">
    <name type="scientific">Candidatus Fimimorpha faecalis</name>
    <dbReference type="NCBI Taxonomy" id="2840824"/>
    <lineage>
        <taxon>Bacteria</taxon>
        <taxon>Bacillati</taxon>
        <taxon>Bacillota</taxon>
        <taxon>Clostridia</taxon>
        <taxon>Eubacteriales</taxon>
        <taxon>Candidatus Fimimorpha</taxon>
    </lineage>
</organism>
<comment type="similarity">
    <text evidence="1">Belongs to the UPF0111 family.</text>
</comment>
<reference evidence="2" key="1">
    <citation type="submission" date="2020-10" db="EMBL/GenBank/DDBJ databases">
        <authorList>
            <person name="Gilroy R."/>
        </authorList>
    </citation>
    <scope>NUCLEOTIDE SEQUENCE</scope>
    <source>
        <strain evidence="2">ChiW13-3771</strain>
    </source>
</reference>
<dbReference type="AlphaFoldDB" id="A0A9D1EDM0"/>
<dbReference type="PANTHER" id="PTHR37298:SF1">
    <property type="entry name" value="UPF0111 PROTEIN YKAA"/>
    <property type="match status" value="1"/>
</dbReference>
<dbReference type="Pfam" id="PF01865">
    <property type="entry name" value="PhoU_div"/>
    <property type="match status" value="1"/>
</dbReference>
<sequence length="207" mass="24140">MSKKQDSYYYNNFISCAEYSCKAVHLLKEILTHFNPQEISRRLDEIHEIERMADDKKHELTDKLAKAFITPIEREDIVELSHHIDDVTDKVEEVLIRVYINNVQKIPQEALQLLDVVCQCCEEVQNLLKEFADFRHSNKITQKIIAINTLEEEADSLYISNMRKLHTEGNDVLYIIAWTEIFNYFEKCADACEHVADTVGSIVMKNS</sequence>
<reference evidence="2" key="2">
    <citation type="journal article" date="2021" name="PeerJ">
        <title>Extensive microbial diversity within the chicken gut microbiome revealed by metagenomics and culture.</title>
        <authorList>
            <person name="Gilroy R."/>
            <person name="Ravi A."/>
            <person name="Getino M."/>
            <person name="Pursley I."/>
            <person name="Horton D.L."/>
            <person name="Alikhan N.F."/>
            <person name="Baker D."/>
            <person name="Gharbi K."/>
            <person name="Hall N."/>
            <person name="Watson M."/>
            <person name="Adriaenssens E.M."/>
            <person name="Foster-Nyarko E."/>
            <person name="Jarju S."/>
            <person name="Secka A."/>
            <person name="Antonio M."/>
            <person name="Oren A."/>
            <person name="Chaudhuri R.R."/>
            <person name="La Ragione R."/>
            <person name="Hildebrand F."/>
            <person name="Pallen M.J."/>
        </authorList>
    </citation>
    <scope>NUCLEOTIDE SEQUENCE</scope>
    <source>
        <strain evidence="2">ChiW13-3771</strain>
    </source>
</reference>
<protein>
    <submittedName>
        <fullName evidence="2">DUF47 family protein</fullName>
    </submittedName>
</protein>
<dbReference type="EMBL" id="DVHN01000063">
    <property type="protein sequence ID" value="HIR88432.1"/>
    <property type="molecule type" value="Genomic_DNA"/>
</dbReference>
<accession>A0A9D1EDM0</accession>
<evidence type="ECO:0000256" key="1">
    <source>
        <dbReference type="ARBA" id="ARBA00008591"/>
    </source>
</evidence>
<evidence type="ECO:0000313" key="2">
    <source>
        <dbReference type="EMBL" id="HIR88432.1"/>
    </source>
</evidence>
<evidence type="ECO:0000313" key="3">
    <source>
        <dbReference type="Proteomes" id="UP000824201"/>
    </source>
</evidence>
<dbReference type="PANTHER" id="PTHR37298">
    <property type="entry name" value="UPF0111 PROTEIN YKAA"/>
    <property type="match status" value="1"/>
</dbReference>
<dbReference type="InterPro" id="IPR052912">
    <property type="entry name" value="UPF0111_domain"/>
</dbReference>
<dbReference type="InterPro" id="IPR018445">
    <property type="entry name" value="Put_Phosphate_transp_reg"/>
</dbReference>
<proteinExistence type="inferred from homology"/>
<dbReference type="InterPro" id="IPR038078">
    <property type="entry name" value="PhoU-like_sf"/>
</dbReference>
<dbReference type="Gene3D" id="1.20.58.220">
    <property type="entry name" value="Phosphate transport system protein phou homolog 2, domain 2"/>
    <property type="match status" value="1"/>
</dbReference>